<keyword evidence="2" id="KW-1185">Reference proteome</keyword>
<evidence type="ECO:0000313" key="1">
    <source>
        <dbReference type="EMBL" id="RDK00934.1"/>
    </source>
</evidence>
<dbReference type="GO" id="GO:0032259">
    <property type="term" value="P:methylation"/>
    <property type="evidence" value="ECO:0007669"/>
    <property type="project" value="UniProtKB-KW"/>
</dbReference>
<name>A0A370N5N8_9BURK</name>
<gene>
    <name evidence="1" type="ORF">DLM46_19070</name>
</gene>
<accession>A0A370N5N8</accession>
<dbReference type="Proteomes" id="UP000254875">
    <property type="component" value="Unassembled WGS sequence"/>
</dbReference>
<organism evidence="1 2">
    <name type="scientific">Paraburkholderia lacunae</name>
    <dbReference type="NCBI Taxonomy" id="2211104"/>
    <lineage>
        <taxon>Bacteria</taxon>
        <taxon>Pseudomonadati</taxon>
        <taxon>Pseudomonadota</taxon>
        <taxon>Betaproteobacteria</taxon>
        <taxon>Burkholderiales</taxon>
        <taxon>Burkholderiaceae</taxon>
        <taxon>Paraburkholderia</taxon>
    </lineage>
</organism>
<keyword evidence="1" id="KW-0808">Transferase</keyword>
<sequence>VYEEDGKKIAVIRNEYTEEQEERAVDQVVIENGSTPNDQLYWALKAESVNRGQVDVHKLFASEPQPSLSEELGNGRFLLFRVGDCISMHNIHGAIYDALRLCKDF</sequence>
<dbReference type="AlphaFoldDB" id="A0A370N5N8"/>
<evidence type="ECO:0000313" key="2">
    <source>
        <dbReference type="Proteomes" id="UP000254875"/>
    </source>
</evidence>
<dbReference type="GO" id="GO:0008168">
    <property type="term" value="F:methyltransferase activity"/>
    <property type="evidence" value="ECO:0007669"/>
    <property type="project" value="UniProtKB-KW"/>
</dbReference>
<keyword evidence="1" id="KW-0489">Methyltransferase</keyword>
<dbReference type="EMBL" id="QHKS01000012">
    <property type="protein sequence ID" value="RDK00934.1"/>
    <property type="molecule type" value="Genomic_DNA"/>
</dbReference>
<proteinExistence type="predicted"/>
<protein>
    <submittedName>
        <fullName evidence="1">N-methylproline demethylase</fullName>
    </submittedName>
</protein>
<comment type="caution">
    <text evidence="1">The sequence shown here is derived from an EMBL/GenBank/DDBJ whole genome shotgun (WGS) entry which is preliminary data.</text>
</comment>
<feature type="non-terminal residue" evidence="1">
    <location>
        <position position="1"/>
    </location>
</feature>
<reference evidence="2" key="1">
    <citation type="submission" date="2018-05" db="EMBL/GenBank/DDBJ databases">
        <authorList>
            <person name="Feng T."/>
        </authorList>
    </citation>
    <scope>NUCLEOTIDE SEQUENCE [LARGE SCALE GENOMIC DNA]</scope>
    <source>
        <strain evidence="2">S27</strain>
    </source>
</reference>